<dbReference type="AlphaFoldDB" id="A0A9D2HN28"/>
<evidence type="ECO:0000313" key="2">
    <source>
        <dbReference type="EMBL" id="HJA80001.1"/>
    </source>
</evidence>
<keyword evidence="1" id="KW-0472">Membrane</keyword>
<dbReference type="Proteomes" id="UP000823821">
    <property type="component" value="Unassembled WGS sequence"/>
</dbReference>
<keyword evidence="1" id="KW-1133">Transmembrane helix</keyword>
<reference evidence="2" key="2">
    <citation type="submission" date="2021-04" db="EMBL/GenBank/DDBJ databases">
        <authorList>
            <person name="Gilroy R."/>
        </authorList>
    </citation>
    <scope>NUCLEOTIDE SEQUENCE</scope>
    <source>
        <strain evidence="2">5032</strain>
    </source>
</reference>
<reference evidence="2" key="1">
    <citation type="journal article" date="2021" name="PeerJ">
        <title>Extensive microbial diversity within the chicken gut microbiome revealed by metagenomics and culture.</title>
        <authorList>
            <person name="Gilroy R."/>
            <person name="Ravi A."/>
            <person name="Getino M."/>
            <person name="Pursley I."/>
            <person name="Horton D.L."/>
            <person name="Alikhan N.F."/>
            <person name="Baker D."/>
            <person name="Gharbi K."/>
            <person name="Hall N."/>
            <person name="Watson M."/>
            <person name="Adriaenssens E.M."/>
            <person name="Foster-Nyarko E."/>
            <person name="Jarju S."/>
            <person name="Secka A."/>
            <person name="Antonio M."/>
            <person name="Oren A."/>
            <person name="Chaudhuri R.R."/>
            <person name="La Ragione R."/>
            <person name="Hildebrand F."/>
            <person name="Pallen M.J."/>
        </authorList>
    </citation>
    <scope>NUCLEOTIDE SEQUENCE</scope>
    <source>
        <strain evidence="2">5032</strain>
    </source>
</reference>
<comment type="caution">
    <text evidence="2">The sequence shown here is derived from an EMBL/GenBank/DDBJ whole genome shotgun (WGS) entry which is preliminary data.</text>
</comment>
<feature type="transmembrane region" description="Helical" evidence="1">
    <location>
        <begin position="118"/>
        <end position="137"/>
    </location>
</feature>
<feature type="transmembrane region" description="Helical" evidence="1">
    <location>
        <begin position="173"/>
        <end position="194"/>
    </location>
</feature>
<dbReference type="SUPFAM" id="SSF103501">
    <property type="entry name" value="Respiratory nitrate reductase 1 gamma chain"/>
    <property type="match status" value="1"/>
</dbReference>
<dbReference type="Gene3D" id="1.20.950.20">
    <property type="entry name" value="Transmembrane di-heme cytochromes, Chain C"/>
    <property type="match status" value="1"/>
</dbReference>
<dbReference type="InterPro" id="IPR036197">
    <property type="entry name" value="NarG-like_sf"/>
</dbReference>
<dbReference type="NCBIfam" id="NF045716">
    <property type="entry name" value="sulf_resp_HmcE"/>
    <property type="match status" value="1"/>
</dbReference>
<dbReference type="EMBL" id="DWZD01000053">
    <property type="protein sequence ID" value="HJA80001.1"/>
    <property type="molecule type" value="Genomic_DNA"/>
</dbReference>
<accession>A0A9D2HN28</accession>
<protein>
    <submittedName>
        <fullName evidence="2">Respiratory nitrate reductase subunit gamma</fullName>
    </submittedName>
</protein>
<evidence type="ECO:0000256" key="1">
    <source>
        <dbReference type="SAM" id="Phobius"/>
    </source>
</evidence>
<sequence length="228" mass="25107">MINFVTGPLFTLSLAVFVLGLLFRMVAYVAGLDAKADRVAYSAHKERSIPGIFASIVKWLIPGGSRGWRAQPVAALLFFLLHFGAVLVPLFLLGHTVILENSWFGISLPALPAEVADMLSILSLIALVLLAVRRIRLAKLRILTTAGDWFILFLTIMPFLTGIVARFELCGNYQGWMLAHVLFGELFLILAPFTKLSHIALFFMSRAQIGMDYAIKRGGASRGGAFPW</sequence>
<keyword evidence="1" id="KW-0812">Transmembrane</keyword>
<organism evidence="2 3">
    <name type="scientific">Candidatus Desulfovibrio intestinavium</name>
    <dbReference type="NCBI Taxonomy" id="2838534"/>
    <lineage>
        <taxon>Bacteria</taxon>
        <taxon>Pseudomonadati</taxon>
        <taxon>Thermodesulfobacteriota</taxon>
        <taxon>Desulfovibrionia</taxon>
        <taxon>Desulfovibrionales</taxon>
        <taxon>Desulfovibrionaceae</taxon>
        <taxon>Desulfovibrio</taxon>
    </lineage>
</organism>
<dbReference type="InterPro" id="IPR054903">
    <property type="entry name" value="sulf_resp_HmcE"/>
</dbReference>
<evidence type="ECO:0000313" key="3">
    <source>
        <dbReference type="Proteomes" id="UP000823821"/>
    </source>
</evidence>
<name>A0A9D2HN28_9BACT</name>
<feature type="transmembrane region" description="Helical" evidence="1">
    <location>
        <begin position="76"/>
        <end position="98"/>
    </location>
</feature>
<feature type="transmembrane region" description="Helical" evidence="1">
    <location>
        <begin position="149"/>
        <end position="167"/>
    </location>
</feature>
<gene>
    <name evidence="2" type="ORF">H9784_10645</name>
</gene>
<proteinExistence type="predicted"/>